<dbReference type="EMBL" id="BAAARW010000043">
    <property type="protein sequence ID" value="GAA2455740.1"/>
    <property type="molecule type" value="Genomic_DNA"/>
</dbReference>
<keyword evidence="2" id="KW-1185">Reference proteome</keyword>
<reference evidence="2" key="1">
    <citation type="journal article" date="2019" name="Int. J. Syst. Evol. Microbiol.">
        <title>The Global Catalogue of Microorganisms (GCM) 10K type strain sequencing project: providing services to taxonomists for standard genome sequencing and annotation.</title>
        <authorList>
            <consortium name="The Broad Institute Genomics Platform"/>
            <consortium name="The Broad Institute Genome Sequencing Center for Infectious Disease"/>
            <person name="Wu L."/>
            <person name="Ma J."/>
        </authorList>
    </citation>
    <scope>NUCLEOTIDE SEQUENCE [LARGE SCALE GENOMIC DNA]</scope>
    <source>
        <strain evidence="2">JCM 3325</strain>
    </source>
</reference>
<accession>A0ABP5XKZ1</accession>
<protein>
    <submittedName>
        <fullName evidence="1">Uncharacterized protein</fullName>
    </submittedName>
</protein>
<dbReference type="RefSeq" id="WP_344597732.1">
    <property type="nucleotide sequence ID" value="NZ_BAAARW010000043.1"/>
</dbReference>
<dbReference type="Proteomes" id="UP001501231">
    <property type="component" value="Unassembled WGS sequence"/>
</dbReference>
<comment type="caution">
    <text evidence="1">The sequence shown here is derived from an EMBL/GenBank/DDBJ whole genome shotgun (WGS) entry which is preliminary data.</text>
</comment>
<name>A0ABP5XKZ1_9ACTN</name>
<evidence type="ECO:0000313" key="1">
    <source>
        <dbReference type="EMBL" id="GAA2455740.1"/>
    </source>
</evidence>
<evidence type="ECO:0000313" key="2">
    <source>
        <dbReference type="Proteomes" id="UP001501231"/>
    </source>
</evidence>
<proteinExistence type="predicted"/>
<sequence length="124" mass="13644">MKMFAEVAADEFPLDFPDVRAPLCRASIELTDAELAELVRLPWNSGRLRLDIGPEPILQCSHEHGHPGQHIAFGAESGKLTVWVAWDGQRSHIFPADYCRRKSSSGGMCVLNDGHTGRHAIGRG</sequence>
<organism evidence="1 2">
    <name type="scientific">Actinomadura vinacea</name>
    <dbReference type="NCBI Taxonomy" id="115336"/>
    <lineage>
        <taxon>Bacteria</taxon>
        <taxon>Bacillati</taxon>
        <taxon>Actinomycetota</taxon>
        <taxon>Actinomycetes</taxon>
        <taxon>Streptosporangiales</taxon>
        <taxon>Thermomonosporaceae</taxon>
        <taxon>Actinomadura</taxon>
    </lineage>
</organism>
<gene>
    <name evidence="1" type="ORF">GCM10010191_88720</name>
</gene>